<gene>
    <name evidence="2" type="ORF">J3R30DRAFT_3483285</name>
</gene>
<feature type="region of interest" description="Disordered" evidence="1">
    <location>
        <begin position="96"/>
        <end position="153"/>
    </location>
</feature>
<proteinExistence type="predicted"/>
<comment type="caution">
    <text evidence="2">The sequence shown here is derived from an EMBL/GenBank/DDBJ whole genome shotgun (WGS) entry which is preliminary data.</text>
</comment>
<feature type="compositionally biased region" description="Basic residues" evidence="1">
    <location>
        <begin position="96"/>
        <end position="105"/>
    </location>
</feature>
<feature type="compositionally biased region" description="Polar residues" evidence="1">
    <location>
        <begin position="377"/>
        <end position="395"/>
    </location>
</feature>
<evidence type="ECO:0000256" key="1">
    <source>
        <dbReference type="SAM" id="MobiDB-lite"/>
    </source>
</evidence>
<dbReference type="Proteomes" id="UP001150266">
    <property type="component" value="Unassembled WGS sequence"/>
</dbReference>
<evidence type="ECO:0000313" key="2">
    <source>
        <dbReference type="EMBL" id="KAJ4477203.1"/>
    </source>
</evidence>
<name>A0A9W9A9T7_9AGAR</name>
<sequence>MDCNRVEHTIKRRRKRHDAIDPCLGFYPSILAAQIAPDAEAAAASRSLSAPSIHQPNIPVSNGKRTIKEALPRTAATPDPLDGAETVLPTAICAKRPRTYGKRQQKQANDDLDADSEQETPLIKRKKSNSLRIHSPTHKTATHSRNKRRQQQPLTGRLLQAALLSGVDPVDSLIEPNQDAPPPTRRPLQFKIPDFLQRTPDSGLKRRPSWNLVDPHSSNPIRTASFVSSREKQTLAPPMKNSTLKSLTEWSTCTVSRLSQKKFEPVRSKTKKIGTKVDRSAQYGSRRPLILVPIKESELLSRASSRCISGLTRQFLSTCDDNVNATTKILRLPLTLVNVSTKDSLIIDSSNRPSTDRLNLPSPLSKPSAPHMVPANEESSVSESNPGSIANSTAESTAVLISSSPKPVGSLPTNLQDSPALVSHDPVSPASIIDPLRVGATQRSPPCPDTATSSSSKKLTKPLSSFFDEFFETIRAVTSSTERQKADHVSASRRGPPISSRRMGQGMYLPNASRSNFSIEVQNHYQGEDSDQVFDEWSYHSIPEYGEDDSGEVHVGQLMSSPDISRLVAAVPSLSSGPPSQTGLLLNSLAGMHAFHM</sequence>
<protein>
    <submittedName>
        <fullName evidence="2">Uncharacterized protein</fullName>
    </submittedName>
</protein>
<feature type="compositionally biased region" description="Polar residues" evidence="1">
    <location>
        <begin position="347"/>
        <end position="357"/>
    </location>
</feature>
<dbReference type="AlphaFoldDB" id="A0A9W9A9T7"/>
<dbReference type="EMBL" id="JAOTPV010000010">
    <property type="protein sequence ID" value="KAJ4477203.1"/>
    <property type="molecule type" value="Genomic_DNA"/>
</dbReference>
<reference evidence="2" key="1">
    <citation type="submission" date="2022-08" db="EMBL/GenBank/DDBJ databases">
        <title>A Global Phylogenomic Analysis of the Shiitake Genus Lentinula.</title>
        <authorList>
            <consortium name="DOE Joint Genome Institute"/>
            <person name="Sierra-Patev S."/>
            <person name="Min B."/>
            <person name="Naranjo-Ortiz M."/>
            <person name="Looney B."/>
            <person name="Konkel Z."/>
            <person name="Slot J.C."/>
            <person name="Sakamoto Y."/>
            <person name="Steenwyk J.L."/>
            <person name="Rokas A."/>
            <person name="Carro J."/>
            <person name="Camarero S."/>
            <person name="Ferreira P."/>
            <person name="Molpeceres G."/>
            <person name="Ruiz-Duenas F.J."/>
            <person name="Serrano A."/>
            <person name="Henrissat B."/>
            <person name="Drula E."/>
            <person name="Hughes K.W."/>
            <person name="Mata J.L."/>
            <person name="Ishikawa N.K."/>
            <person name="Vargas-Isla R."/>
            <person name="Ushijima S."/>
            <person name="Smith C.A."/>
            <person name="Ahrendt S."/>
            <person name="Andreopoulos W."/>
            <person name="He G."/>
            <person name="Labutti K."/>
            <person name="Lipzen A."/>
            <person name="Ng V."/>
            <person name="Riley R."/>
            <person name="Sandor L."/>
            <person name="Barry K."/>
            <person name="Martinez A.T."/>
            <person name="Xiao Y."/>
            <person name="Gibbons J.G."/>
            <person name="Terashima K."/>
            <person name="Grigoriev I.V."/>
            <person name="Hibbett D.S."/>
        </authorList>
    </citation>
    <scope>NUCLEOTIDE SEQUENCE</scope>
    <source>
        <strain evidence="2">JLM2183</strain>
    </source>
</reference>
<feature type="region of interest" description="Disordered" evidence="1">
    <location>
        <begin position="482"/>
        <end position="505"/>
    </location>
</feature>
<organism evidence="2 3">
    <name type="scientific">Lentinula aciculospora</name>
    <dbReference type="NCBI Taxonomy" id="153920"/>
    <lineage>
        <taxon>Eukaryota</taxon>
        <taxon>Fungi</taxon>
        <taxon>Dikarya</taxon>
        <taxon>Basidiomycota</taxon>
        <taxon>Agaricomycotina</taxon>
        <taxon>Agaricomycetes</taxon>
        <taxon>Agaricomycetidae</taxon>
        <taxon>Agaricales</taxon>
        <taxon>Marasmiineae</taxon>
        <taxon>Omphalotaceae</taxon>
        <taxon>Lentinula</taxon>
    </lineage>
</organism>
<keyword evidence="3" id="KW-1185">Reference proteome</keyword>
<feature type="region of interest" description="Disordered" evidence="1">
    <location>
        <begin position="347"/>
        <end position="395"/>
    </location>
</feature>
<feature type="region of interest" description="Disordered" evidence="1">
    <location>
        <begin position="439"/>
        <end position="458"/>
    </location>
</feature>
<accession>A0A9W9A9T7</accession>
<dbReference type="OrthoDB" id="3067135at2759"/>
<feature type="compositionally biased region" description="Basic residues" evidence="1">
    <location>
        <begin position="123"/>
        <end position="150"/>
    </location>
</feature>
<evidence type="ECO:0000313" key="3">
    <source>
        <dbReference type="Proteomes" id="UP001150266"/>
    </source>
</evidence>